<dbReference type="InterPro" id="IPR029063">
    <property type="entry name" value="SAM-dependent_MTases_sf"/>
</dbReference>
<organism evidence="2 3">
    <name type="scientific">Aspergillus taichungensis</name>
    <dbReference type="NCBI Taxonomy" id="482145"/>
    <lineage>
        <taxon>Eukaryota</taxon>
        <taxon>Fungi</taxon>
        <taxon>Dikarya</taxon>
        <taxon>Ascomycota</taxon>
        <taxon>Pezizomycotina</taxon>
        <taxon>Eurotiomycetes</taxon>
        <taxon>Eurotiomycetidae</taxon>
        <taxon>Eurotiales</taxon>
        <taxon>Aspergillaceae</taxon>
        <taxon>Aspergillus</taxon>
        <taxon>Aspergillus subgen. Circumdati</taxon>
    </lineage>
</organism>
<dbReference type="GO" id="GO:0032259">
    <property type="term" value="P:methylation"/>
    <property type="evidence" value="ECO:0007669"/>
    <property type="project" value="UniProtKB-KW"/>
</dbReference>
<evidence type="ECO:0000313" key="3">
    <source>
        <dbReference type="Proteomes" id="UP000235023"/>
    </source>
</evidence>
<evidence type="ECO:0000256" key="1">
    <source>
        <dbReference type="SAM" id="MobiDB-lite"/>
    </source>
</evidence>
<feature type="region of interest" description="Disordered" evidence="1">
    <location>
        <begin position="113"/>
        <end position="144"/>
    </location>
</feature>
<accession>A0A2J5HT44</accession>
<keyword evidence="3" id="KW-1185">Reference proteome</keyword>
<dbReference type="SUPFAM" id="SSF53335">
    <property type="entry name" value="S-adenosyl-L-methionine-dependent methyltransferases"/>
    <property type="match status" value="1"/>
</dbReference>
<dbReference type="Pfam" id="PF10294">
    <property type="entry name" value="Methyltransf_16"/>
    <property type="match status" value="1"/>
</dbReference>
<dbReference type="AlphaFoldDB" id="A0A2J5HT44"/>
<name>A0A2J5HT44_9EURO</name>
<dbReference type="GO" id="GO:0008757">
    <property type="term" value="F:S-adenosylmethionine-dependent methyltransferase activity"/>
    <property type="evidence" value="ECO:0007669"/>
    <property type="project" value="UniProtKB-ARBA"/>
</dbReference>
<keyword evidence="2" id="KW-0808">Transferase</keyword>
<dbReference type="InterPro" id="IPR019410">
    <property type="entry name" value="Methyltransf_16"/>
</dbReference>
<protein>
    <submittedName>
        <fullName evidence="2">Putative methyltransferase-domain-containing protein</fullName>
    </submittedName>
</protein>
<dbReference type="GO" id="GO:0005737">
    <property type="term" value="C:cytoplasm"/>
    <property type="evidence" value="ECO:0007669"/>
    <property type="project" value="TreeGrafter"/>
</dbReference>
<reference evidence="3" key="1">
    <citation type="submission" date="2017-12" db="EMBL/GenBank/DDBJ databases">
        <authorList>
            <consortium name="DOE Joint Genome Institute"/>
            <person name="Mondo S.J."/>
            <person name="Kjaerbolling I."/>
            <person name="Vesth T.C."/>
            <person name="Frisvad J.C."/>
            <person name="Nybo J.L."/>
            <person name="Theobald S."/>
            <person name="Kuo A."/>
            <person name="Bowyer P."/>
            <person name="Matsuda Y."/>
            <person name="Lyhne E.K."/>
            <person name="Kogle M.E."/>
            <person name="Clum A."/>
            <person name="Lipzen A."/>
            <person name="Salamov A."/>
            <person name="Ngan C.Y."/>
            <person name="Daum C."/>
            <person name="Chiniquy J."/>
            <person name="Barry K."/>
            <person name="LaButti K."/>
            <person name="Haridas S."/>
            <person name="Simmons B.A."/>
            <person name="Magnuson J.K."/>
            <person name="Mortensen U.H."/>
            <person name="Larsen T.O."/>
            <person name="Grigoriev I.V."/>
            <person name="Baker S.E."/>
            <person name="Andersen M.R."/>
            <person name="Nordberg H.P."/>
            <person name="Cantor M.N."/>
            <person name="Hua S.X."/>
        </authorList>
    </citation>
    <scope>NUCLEOTIDE SEQUENCE [LARGE SCALE GENOMIC DNA]</scope>
    <source>
        <strain evidence="3">IBT 19404</strain>
    </source>
</reference>
<dbReference type="Proteomes" id="UP000235023">
    <property type="component" value="Unassembled WGS sequence"/>
</dbReference>
<sequence>MSTNQFINRLVAQYLQQLETPSLSIPDGPTLTNPTVQRAVYTRMFDESATWPLPPVHYRARVLKMILARIEESIVDPEEDEISDDLTETYSTLICTPKPSSIQQAQQLTYVTYTAPSPSPSPPLPHPDSDSTSDSNNNNPRTIITSESRGLILASGTTGFRTWEAALHLGTYLSTPAGAALVSGKRVLELGAGTGFLSMFCAKYLRPESVLATDMEPALIDGMVDSAGRNELGENFGAGIWEWGTELRRLGGGEDEEKPVFDLVVGADLIYDTDLIPLLINTLDDLFTNYKVQEFIIAATLRNEKTFNAFLVACQSAHFKTERLPFDSPAESDQSGFFHSTRIPISTYRVYR</sequence>
<feature type="compositionally biased region" description="Low complexity" evidence="1">
    <location>
        <begin position="130"/>
        <end position="140"/>
    </location>
</feature>
<dbReference type="OrthoDB" id="194386at2759"/>
<dbReference type="PANTHER" id="PTHR14614:SF130">
    <property type="entry name" value="PROTEIN-LYSINE N-METHYLTRANSFERASE EEF2KMT"/>
    <property type="match status" value="1"/>
</dbReference>
<keyword evidence="2" id="KW-0489">Methyltransferase</keyword>
<feature type="compositionally biased region" description="Pro residues" evidence="1">
    <location>
        <begin position="117"/>
        <end position="126"/>
    </location>
</feature>
<dbReference type="PANTHER" id="PTHR14614">
    <property type="entry name" value="HEPATOCELLULAR CARCINOMA-ASSOCIATED ANTIGEN"/>
    <property type="match status" value="1"/>
</dbReference>
<dbReference type="Gene3D" id="3.40.50.150">
    <property type="entry name" value="Vaccinia Virus protein VP39"/>
    <property type="match status" value="1"/>
</dbReference>
<gene>
    <name evidence="2" type="ORF">BDW42DRAFT_201214</name>
</gene>
<proteinExistence type="predicted"/>
<dbReference type="EMBL" id="KZ559546">
    <property type="protein sequence ID" value="PLN80524.1"/>
    <property type="molecule type" value="Genomic_DNA"/>
</dbReference>
<evidence type="ECO:0000313" key="2">
    <source>
        <dbReference type="EMBL" id="PLN80524.1"/>
    </source>
</evidence>